<keyword evidence="2" id="KW-1185">Reference proteome</keyword>
<reference evidence="3" key="1">
    <citation type="submission" date="2016-06" db="UniProtKB">
        <authorList>
            <consortium name="WormBaseParasite"/>
        </authorList>
    </citation>
    <scope>IDENTIFICATION</scope>
</reference>
<name>A0A183KZY4_9TREM</name>
<reference evidence="1 2" key="2">
    <citation type="submission" date="2018-11" db="EMBL/GenBank/DDBJ databases">
        <authorList>
            <consortium name="Pathogen Informatics"/>
        </authorList>
    </citation>
    <scope>NUCLEOTIDE SEQUENCE [LARGE SCALE GENOMIC DNA]</scope>
    <source>
        <strain evidence="1">Dakar</strain>
        <strain evidence="2">Dakar, Senegal</strain>
    </source>
</reference>
<sequence>MVVVGNQQETLNLGFALLGTHQQGVLVILGELILPDGFDPVSPSFTVKDATTELYGPRLITGW</sequence>
<dbReference type="AlphaFoldDB" id="A0A183KZY4"/>
<organism evidence="3">
    <name type="scientific">Schistosoma curassoni</name>
    <dbReference type="NCBI Taxonomy" id="6186"/>
    <lineage>
        <taxon>Eukaryota</taxon>
        <taxon>Metazoa</taxon>
        <taxon>Spiralia</taxon>
        <taxon>Lophotrochozoa</taxon>
        <taxon>Platyhelminthes</taxon>
        <taxon>Trematoda</taxon>
        <taxon>Digenea</taxon>
        <taxon>Strigeidida</taxon>
        <taxon>Schistosomatoidea</taxon>
        <taxon>Schistosomatidae</taxon>
        <taxon>Schistosoma</taxon>
    </lineage>
</organism>
<dbReference type="WBParaSite" id="SCUD_0002063501-mRNA-1">
    <property type="protein sequence ID" value="SCUD_0002063501-mRNA-1"/>
    <property type="gene ID" value="SCUD_0002063501"/>
</dbReference>
<evidence type="ECO:0000313" key="3">
    <source>
        <dbReference type="WBParaSite" id="SCUD_0002063501-mRNA-1"/>
    </source>
</evidence>
<proteinExistence type="predicted"/>
<accession>A0A183KZY4</accession>
<gene>
    <name evidence="1" type="ORF">SCUD_LOCUS20633</name>
</gene>
<protein>
    <submittedName>
        <fullName evidence="3">DUF4262 domain-containing protein</fullName>
    </submittedName>
</protein>
<dbReference type="Proteomes" id="UP000279833">
    <property type="component" value="Unassembled WGS sequence"/>
</dbReference>
<dbReference type="EMBL" id="UZAK01044714">
    <property type="protein sequence ID" value="VDP72863.1"/>
    <property type="molecule type" value="Genomic_DNA"/>
</dbReference>
<evidence type="ECO:0000313" key="2">
    <source>
        <dbReference type="Proteomes" id="UP000279833"/>
    </source>
</evidence>
<evidence type="ECO:0000313" key="1">
    <source>
        <dbReference type="EMBL" id="VDP72863.1"/>
    </source>
</evidence>